<keyword evidence="1" id="KW-0472">Membrane</keyword>
<feature type="domain" description="Calcineurin-like phosphoesterase" evidence="2">
    <location>
        <begin position="58"/>
        <end position="212"/>
    </location>
</feature>
<evidence type="ECO:0000313" key="3">
    <source>
        <dbReference type="EMBL" id="MFD1928121.1"/>
    </source>
</evidence>
<protein>
    <submittedName>
        <fullName evidence="3">Metallophosphoesterase</fullName>
    </submittedName>
</protein>
<dbReference type="InterPro" id="IPR004843">
    <property type="entry name" value="Calcineurin-like_PHP"/>
</dbReference>
<evidence type="ECO:0000259" key="2">
    <source>
        <dbReference type="Pfam" id="PF00149"/>
    </source>
</evidence>
<proteinExistence type="predicted"/>
<accession>A0ABW4SHH5</accession>
<keyword evidence="4" id="KW-1185">Reference proteome</keyword>
<evidence type="ECO:0000256" key="1">
    <source>
        <dbReference type="SAM" id="Phobius"/>
    </source>
</evidence>
<evidence type="ECO:0000313" key="4">
    <source>
        <dbReference type="Proteomes" id="UP001597218"/>
    </source>
</evidence>
<dbReference type="Gene3D" id="3.60.21.10">
    <property type="match status" value="1"/>
</dbReference>
<dbReference type="EMBL" id="JBHUGI010000024">
    <property type="protein sequence ID" value="MFD1928121.1"/>
    <property type="molecule type" value="Genomic_DNA"/>
</dbReference>
<dbReference type="Proteomes" id="UP001597218">
    <property type="component" value="Unassembled WGS sequence"/>
</dbReference>
<name>A0ABW4SHH5_9BACL</name>
<dbReference type="Pfam" id="PF00149">
    <property type="entry name" value="Metallophos"/>
    <property type="match status" value="1"/>
</dbReference>
<keyword evidence="1" id="KW-1133">Transmembrane helix</keyword>
<sequence length="264" mass="29735">MPFLNERCGIITISKLIYSLLFLSAALILYMIHNAFRKNVLFHEITTNSTHGKKRSLTLFFISDVHRRKIDKRLLQKIKNEIDIVIIGGDLAERGVPLKRISKNVEILSSLAPIYFIWGNNDREVGEEEIRKIIASFNGKILDNENTPFPGHPSWGILGTDDPSNGSPDIAATLRNVERYEKTILVTHTPSLFRKVELEFQPNLLLAGHTHGGQVRIGKFGLFEKGSFKINDNHAKLISNGFGTTSLPLRLGAESQCHVIKVHY</sequence>
<comment type="caution">
    <text evidence="3">The sequence shown here is derived from an EMBL/GenBank/DDBJ whole genome shotgun (WGS) entry which is preliminary data.</text>
</comment>
<dbReference type="PANTHER" id="PTHR31302">
    <property type="entry name" value="TRANSMEMBRANE PROTEIN WITH METALLOPHOSPHOESTERASE DOMAIN-RELATED"/>
    <property type="match status" value="1"/>
</dbReference>
<organism evidence="3 4">
    <name type="scientific">Sporosarcina siberiensis</name>
    <dbReference type="NCBI Taxonomy" id="1365606"/>
    <lineage>
        <taxon>Bacteria</taxon>
        <taxon>Bacillati</taxon>
        <taxon>Bacillota</taxon>
        <taxon>Bacilli</taxon>
        <taxon>Bacillales</taxon>
        <taxon>Caryophanaceae</taxon>
        <taxon>Sporosarcina</taxon>
    </lineage>
</organism>
<dbReference type="SUPFAM" id="SSF56300">
    <property type="entry name" value="Metallo-dependent phosphatases"/>
    <property type="match status" value="1"/>
</dbReference>
<feature type="transmembrane region" description="Helical" evidence="1">
    <location>
        <begin position="12"/>
        <end position="32"/>
    </location>
</feature>
<dbReference type="PANTHER" id="PTHR31302:SF32">
    <property type="entry name" value="PHOSPHOESTERASE"/>
    <property type="match status" value="1"/>
</dbReference>
<dbReference type="InterPro" id="IPR029052">
    <property type="entry name" value="Metallo-depent_PP-like"/>
</dbReference>
<dbReference type="RefSeq" id="WP_381537190.1">
    <property type="nucleotide sequence ID" value="NZ_JBHUGI010000024.1"/>
</dbReference>
<dbReference type="InterPro" id="IPR051158">
    <property type="entry name" value="Metallophosphoesterase_sf"/>
</dbReference>
<reference evidence="4" key="1">
    <citation type="journal article" date="2019" name="Int. J. Syst. Evol. Microbiol.">
        <title>The Global Catalogue of Microorganisms (GCM) 10K type strain sequencing project: providing services to taxonomists for standard genome sequencing and annotation.</title>
        <authorList>
            <consortium name="The Broad Institute Genomics Platform"/>
            <consortium name="The Broad Institute Genome Sequencing Center for Infectious Disease"/>
            <person name="Wu L."/>
            <person name="Ma J."/>
        </authorList>
    </citation>
    <scope>NUCLEOTIDE SEQUENCE [LARGE SCALE GENOMIC DNA]</scope>
    <source>
        <strain evidence="4">CGMCC 4.7177</strain>
    </source>
</reference>
<keyword evidence="1" id="KW-0812">Transmembrane</keyword>
<gene>
    <name evidence="3" type="ORF">ACFSFY_08625</name>
</gene>